<dbReference type="RefSeq" id="WP_083622859.1">
    <property type="nucleotide sequence ID" value="NZ_LR735022.1"/>
</dbReference>
<dbReference type="Gene3D" id="3.40.50.2000">
    <property type="entry name" value="Glycogen Phosphorylase B"/>
    <property type="match status" value="1"/>
</dbReference>
<dbReference type="Pfam" id="PF13844">
    <property type="entry name" value="Glyco_transf_41"/>
    <property type="match status" value="2"/>
</dbReference>
<dbReference type="InterPro" id="IPR051939">
    <property type="entry name" value="Glycosyltr_41/O-GlcNAc_trsf"/>
</dbReference>
<evidence type="ECO:0000256" key="3">
    <source>
        <dbReference type="ARBA" id="ARBA00022679"/>
    </source>
</evidence>
<sequence length="739" mass="85429">MNLLNGNQQGIKYLETGDYVAAINHYEELINTQPEITSSYWYLGLLLLLQGQEVEAQTTWLVAMAEGEPEEIEQWTQELIQVLETEAERQQLILEDYTKAWVIRQHIREIDPTYINNLLHLVQLSAIGQTYTGEELIEWGILDLLKSDPIPTTDINPELLLQVLDKICQQAPENPLSYQFAETSLNYITDIQSYLNFLIPFIYRLAYSRHQTNLSIKFTELGLRLHPKHPELLRCLSMFYQDIGEYAKGIEAAEYCYSMAEDFPDQVYARFLLLRGLMSAGGRWKQVCSVMEDYHSLLTRLVTEKPTFSYDLTVGCFTTTFFFPYFQDKIQENLLIRREVSQFLQSNIESQIPQVIEQCRQWKSRPKTSNSTEKPLKIGYVSHCLRGHSVGWLTRSLFEHHDREKFVIHTYLLAALDQPDELQSWFINKSNKAHQLGLEGREVAPKIYEDEIDILVDLDSLTLSSTCETLAIKPAPIQVTWLGWDGSEIPSIDYFIADPYVLPEDAQNYYSEKIWRLPQTYIAVDGFEVAVSNIRRDQLDIPNDAIIYFTAQRGYKYHPDTAKLQLQILKEVPNSYFLIKGMADQESLKTFYAEIAESVGVEGDRLKLLPLSATEAIHRANLAIADVVLDTYPYNGATTTMETLWMGIPLVTRVGQQFSARNSYTMMINAGITEGIAWTDEEYVEWGIKLGKDENLRQQIAWKLRKNRQTAPLWNGKKFTREMENAYEQMWLNYIEGKN</sequence>
<feature type="domain" description="O-GlcNAc transferase C-terminal" evidence="6">
    <location>
        <begin position="366"/>
        <end position="525"/>
    </location>
</feature>
<dbReference type="PANTHER" id="PTHR44835">
    <property type="entry name" value="UDP-N-ACETYLGLUCOSAMINE--PEPTIDE N-ACETYLGLUCOSAMINYLTRANSFERASE SPINDLY-RELATED"/>
    <property type="match status" value="1"/>
</dbReference>
<dbReference type="InterPro" id="IPR029489">
    <property type="entry name" value="OGT/SEC/SPY_C"/>
</dbReference>
<evidence type="ECO:0000256" key="4">
    <source>
        <dbReference type="ARBA" id="ARBA00022737"/>
    </source>
</evidence>
<keyword evidence="2" id="KW-0328">Glycosyltransferase</keyword>
<keyword evidence="8" id="KW-1185">Reference proteome</keyword>
<evidence type="ECO:0000313" key="8">
    <source>
        <dbReference type="Proteomes" id="UP000182190"/>
    </source>
</evidence>
<protein>
    <recommendedName>
        <fullName evidence="6">O-GlcNAc transferase C-terminal domain-containing protein</fullName>
    </recommendedName>
</protein>
<keyword evidence="3" id="KW-0808">Transferase</keyword>
<keyword evidence="5" id="KW-0802">TPR repeat</keyword>
<comment type="pathway">
    <text evidence="1">Protein modification; protein glycosylation.</text>
</comment>
<dbReference type="SUPFAM" id="SSF48452">
    <property type="entry name" value="TPR-like"/>
    <property type="match status" value="1"/>
</dbReference>
<dbReference type="PANTHER" id="PTHR44835:SF1">
    <property type="entry name" value="PROTEIN O-GLCNAC TRANSFERASE"/>
    <property type="match status" value="1"/>
</dbReference>
<evidence type="ECO:0000313" key="7">
    <source>
        <dbReference type="EMBL" id="VXD25781.1"/>
    </source>
</evidence>
<evidence type="ECO:0000256" key="2">
    <source>
        <dbReference type="ARBA" id="ARBA00022676"/>
    </source>
</evidence>
<name>A0A7Z9C4N4_9CYAN</name>
<dbReference type="GO" id="GO:0016757">
    <property type="term" value="F:glycosyltransferase activity"/>
    <property type="evidence" value="ECO:0007669"/>
    <property type="project" value="UniProtKB-KW"/>
</dbReference>
<dbReference type="InterPro" id="IPR011990">
    <property type="entry name" value="TPR-like_helical_dom_sf"/>
</dbReference>
<organism evidence="7 8">
    <name type="scientific">Planktothrix paucivesiculata PCC 9631</name>
    <dbReference type="NCBI Taxonomy" id="671071"/>
    <lineage>
        <taxon>Bacteria</taxon>
        <taxon>Bacillati</taxon>
        <taxon>Cyanobacteriota</taxon>
        <taxon>Cyanophyceae</taxon>
        <taxon>Oscillatoriophycideae</taxon>
        <taxon>Oscillatoriales</taxon>
        <taxon>Microcoleaceae</taxon>
        <taxon>Planktothrix</taxon>
    </lineage>
</organism>
<dbReference type="Gene3D" id="1.25.40.10">
    <property type="entry name" value="Tetratricopeptide repeat domain"/>
    <property type="match status" value="1"/>
</dbReference>
<dbReference type="EMBL" id="CZCS02000242">
    <property type="protein sequence ID" value="VXD25781.1"/>
    <property type="molecule type" value="Genomic_DNA"/>
</dbReference>
<dbReference type="Proteomes" id="UP000182190">
    <property type="component" value="Unassembled WGS sequence"/>
</dbReference>
<evidence type="ECO:0000259" key="6">
    <source>
        <dbReference type="Pfam" id="PF13844"/>
    </source>
</evidence>
<evidence type="ECO:0000256" key="5">
    <source>
        <dbReference type="ARBA" id="ARBA00022803"/>
    </source>
</evidence>
<accession>A0A7Z9C4N4</accession>
<comment type="caution">
    <text evidence="7">The sequence shown here is derived from an EMBL/GenBank/DDBJ whole genome shotgun (WGS) entry which is preliminary data.</text>
</comment>
<dbReference type="Gene3D" id="3.40.50.11380">
    <property type="match status" value="1"/>
</dbReference>
<gene>
    <name evidence="7" type="ORF">PL9631_970089</name>
</gene>
<dbReference type="AlphaFoldDB" id="A0A7Z9C4N4"/>
<proteinExistence type="predicted"/>
<keyword evidence="4" id="KW-0677">Repeat</keyword>
<feature type="domain" description="O-GlcNAc transferase C-terminal" evidence="6">
    <location>
        <begin position="535"/>
        <end position="723"/>
    </location>
</feature>
<dbReference type="OrthoDB" id="146908at2"/>
<reference evidence="7" key="1">
    <citation type="submission" date="2019-10" db="EMBL/GenBank/DDBJ databases">
        <authorList>
            <consortium name="Genoscope - CEA"/>
            <person name="William W."/>
        </authorList>
    </citation>
    <scope>NUCLEOTIDE SEQUENCE [LARGE SCALE GENOMIC DNA]</scope>
    <source>
        <strain evidence="7">BBR_PRJEB10994</strain>
    </source>
</reference>
<evidence type="ECO:0000256" key="1">
    <source>
        <dbReference type="ARBA" id="ARBA00004922"/>
    </source>
</evidence>